<dbReference type="EMBL" id="QBLH01003435">
    <property type="protein sequence ID" value="TGZ38424.1"/>
    <property type="molecule type" value="Genomic_DNA"/>
</dbReference>
<dbReference type="Proteomes" id="UP000310200">
    <property type="component" value="Unassembled WGS sequence"/>
</dbReference>
<evidence type="ECO:0000313" key="2">
    <source>
        <dbReference type="EMBL" id="TGZ38424.1"/>
    </source>
</evidence>
<reference evidence="2 3" key="1">
    <citation type="journal article" date="2019" name="Philos. Trans. R. Soc. Lond., B, Biol. Sci.">
        <title>Ant behaviour and brain gene expression of defending hosts depend on the ecological success of the intruding social parasite.</title>
        <authorList>
            <person name="Kaur R."/>
            <person name="Stoldt M."/>
            <person name="Jongepier E."/>
            <person name="Feldmeyer B."/>
            <person name="Menzel F."/>
            <person name="Bornberg-Bauer E."/>
            <person name="Foitzik S."/>
        </authorList>
    </citation>
    <scope>NUCLEOTIDE SEQUENCE [LARGE SCALE GENOMIC DNA]</scope>
    <source>
        <tissue evidence="2">Whole body</tissue>
    </source>
</reference>
<evidence type="ECO:0000256" key="1">
    <source>
        <dbReference type="SAM" id="MobiDB-lite"/>
    </source>
</evidence>
<accession>A0A4V3S7T0</accession>
<keyword evidence="3" id="KW-1185">Reference proteome</keyword>
<dbReference type="AlphaFoldDB" id="A0A4V3S7T0"/>
<evidence type="ECO:0000313" key="3">
    <source>
        <dbReference type="Proteomes" id="UP000310200"/>
    </source>
</evidence>
<gene>
    <name evidence="2" type="ORF">DBV15_06754</name>
</gene>
<protein>
    <submittedName>
        <fullName evidence="2">Uncharacterized protein</fullName>
    </submittedName>
</protein>
<sequence length="69" mass="7731">MPPAGELSALFLDGGDGRWGIGPWFARYRGQKRKPTNLAARSKNASRRETGRDKKKYICTRSISARAYS</sequence>
<feature type="region of interest" description="Disordered" evidence="1">
    <location>
        <begin position="35"/>
        <end position="54"/>
    </location>
</feature>
<organism evidence="2 3">
    <name type="scientific">Temnothorax longispinosus</name>
    <dbReference type="NCBI Taxonomy" id="300112"/>
    <lineage>
        <taxon>Eukaryota</taxon>
        <taxon>Metazoa</taxon>
        <taxon>Ecdysozoa</taxon>
        <taxon>Arthropoda</taxon>
        <taxon>Hexapoda</taxon>
        <taxon>Insecta</taxon>
        <taxon>Pterygota</taxon>
        <taxon>Neoptera</taxon>
        <taxon>Endopterygota</taxon>
        <taxon>Hymenoptera</taxon>
        <taxon>Apocrita</taxon>
        <taxon>Aculeata</taxon>
        <taxon>Formicoidea</taxon>
        <taxon>Formicidae</taxon>
        <taxon>Myrmicinae</taxon>
        <taxon>Temnothorax</taxon>
    </lineage>
</organism>
<name>A0A4V3S7T0_9HYME</name>
<proteinExistence type="predicted"/>
<comment type="caution">
    <text evidence="2">The sequence shown here is derived from an EMBL/GenBank/DDBJ whole genome shotgun (WGS) entry which is preliminary data.</text>
</comment>